<dbReference type="SUPFAM" id="SSF75169">
    <property type="entry name" value="DsrEFH-like"/>
    <property type="match status" value="1"/>
</dbReference>
<keyword evidence="4" id="KW-1185">Reference proteome</keyword>
<feature type="transmembrane region" description="Helical" evidence="2">
    <location>
        <begin position="78"/>
        <end position="95"/>
    </location>
</feature>
<evidence type="ECO:0000256" key="1">
    <source>
        <dbReference type="SAM" id="Coils"/>
    </source>
</evidence>
<dbReference type="AlphaFoldDB" id="A0A4R3JXB9"/>
<dbReference type="Proteomes" id="UP000295135">
    <property type="component" value="Unassembled WGS sequence"/>
</dbReference>
<dbReference type="EMBL" id="SLZY01000003">
    <property type="protein sequence ID" value="TCS72964.1"/>
    <property type="molecule type" value="Genomic_DNA"/>
</dbReference>
<dbReference type="RefSeq" id="WP_126462028.1">
    <property type="nucleotide sequence ID" value="NZ_AP018721.1"/>
</dbReference>
<dbReference type="PANTHER" id="PTHR37691">
    <property type="entry name" value="BLR3518 PROTEIN"/>
    <property type="match status" value="1"/>
</dbReference>
<feature type="coiled-coil region" evidence="1">
    <location>
        <begin position="130"/>
        <end position="157"/>
    </location>
</feature>
<keyword evidence="2" id="KW-1133">Transmembrane helix</keyword>
<evidence type="ECO:0000313" key="4">
    <source>
        <dbReference type="Proteomes" id="UP000295135"/>
    </source>
</evidence>
<dbReference type="PANTHER" id="PTHR37691:SF1">
    <property type="entry name" value="BLR3518 PROTEIN"/>
    <property type="match status" value="1"/>
</dbReference>
<dbReference type="Gene3D" id="3.40.1260.10">
    <property type="entry name" value="DsrEFH-like"/>
    <property type="match status" value="1"/>
</dbReference>
<dbReference type="OrthoDB" id="8557943at2"/>
<keyword evidence="2" id="KW-0812">Transmembrane</keyword>
<gene>
    <name evidence="3" type="ORF">EDC61_10386</name>
</gene>
<keyword evidence="1" id="KW-0175">Coiled coil</keyword>
<evidence type="ECO:0000313" key="3">
    <source>
        <dbReference type="EMBL" id="TCS72964.1"/>
    </source>
</evidence>
<sequence length="237" mass="26301">MNKTQQFSDEFLNAFVDGELSPAERTQAIEQISGDALLKRQVCELNMLKEMVKSSYRGPNSVSHDFGTGRRRPQVRHAIAASCLVVVGVLAGWLGRGHLADDRDTLRTAWLGNVATNQNRIMLHVDKAGLARFDQVLDRAEHALDAARRDGRRIQVELVANSQGIDLLRAATSPYADRLQRLQARYDNLALIGCGQTLKKLQERGQDTRLLPGVHIAPAALDEVVDKLQAGWVYIKV</sequence>
<dbReference type="InterPro" id="IPR027396">
    <property type="entry name" value="DsrEFH-like"/>
</dbReference>
<name>A0A4R3JXB9_9PROT</name>
<proteinExistence type="predicted"/>
<comment type="caution">
    <text evidence="3">The sequence shown here is derived from an EMBL/GenBank/DDBJ whole genome shotgun (WGS) entry which is preliminary data.</text>
</comment>
<reference evidence="3 4" key="1">
    <citation type="submission" date="2019-03" db="EMBL/GenBank/DDBJ databases">
        <title>Genomic Encyclopedia of Type Strains, Phase IV (KMG-IV): sequencing the most valuable type-strain genomes for metagenomic binning, comparative biology and taxonomic classification.</title>
        <authorList>
            <person name="Goeker M."/>
        </authorList>
    </citation>
    <scope>NUCLEOTIDE SEQUENCE [LARGE SCALE GENOMIC DNA]</scope>
    <source>
        <strain evidence="3 4">DSM 103923</strain>
    </source>
</reference>
<accession>A0A4R3JXB9</accession>
<keyword evidence="2" id="KW-0472">Membrane</keyword>
<protein>
    <submittedName>
        <fullName evidence="3">Intracellular sulfur oxidation DsrE/DsrF family protein</fullName>
    </submittedName>
</protein>
<organism evidence="3 4">
    <name type="scientific">Sulfuritortus calidifontis</name>
    <dbReference type="NCBI Taxonomy" id="1914471"/>
    <lineage>
        <taxon>Bacteria</taxon>
        <taxon>Pseudomonadati</taxon>
        <taxon>Pseudomonadota</taxon>
        <taxon>Betaproteobacteria</taxon>
        <taxon>Nitrosomonadales</taxon>
        <taxon>Thiobacillaceae</taxon>
        <taxon>Sulfuritortus</taxon>
    </lineage>
</organism>
<evidence type="ECO:0000256" key="2">
    <source>
        <dbReference type="SAM" id="Phobius"/>
    </source>
</evidence>